<evidence type="ECO:0000259" key="10">
    <source>
        <dbReference type="Pfam" id="PF12794"/>
    </source>
</evidence>
<evidence type="ECO:0000256" key="3">
    <source>
        <dbReference type="ARBA" id="ARBA00022475"/>
    </source>
</evidence>
<feature type="transmembrane region" description="Helical" evidence="7">
    <location>
        <begin position="550"/>
        <end position="570"/>
    </location>
</feature>
<feature type="chain" id="PRO_5015728912" description="Miniconductance mechanosensitive channel MscM" evidence="8">
    <location>
        <begin position="21"/>
        <end position="1087"/>
    </location>
</feature>
<dbReference type="PANTHER" id="PTHR30347">
    <property type="entry name" value="POTASSIUM CHANNEL RELATED"/>
    <property type="match status" value="1"/>
</dbReference>
<feature type="transmembrane region" description="Helical" evidence="7">
    <location>
        <begin position="891"/>
        <end position="921"/>
    </location>
</feature>
<keyword evidence="3" id="KW-1003">Cell membrane</keyword>
<dbReference type="InterPro" id="IPR011066">
    <property type="entry name" value="MscS_channel_C_sf"/>
</dbReference>
<dbReference type="InterPro" id="IPR006685">
    <property type="entry name" value="MscS_channel_2nd"/>
</dbReference>
<feature type="transmembrane region" description="Helical" evidence="7">
    <location>
        <begin position="820"/>
        <end position="839"/>
    </location>
</feature>
<evidence type="ECO:0000256" key="2">
    <source>
        <dbReference type="ARBA" id="ARBA00008017"/>
    </source>
</evidence>
<feature type="transmembrane region" description="Helical" evidence="7">
    <location>
        <begin position="668"/>
        <end position="690"/>
    </location>
</feature>
<dbReference type="EMBL" id="PYNS01000001">
    <property type="protein sequence ID" value="PSV13671.1"/>
    <property type="molecule type" value="Genomic_DNA"/>
</dbReference>
<evidence type="ECO:0000259" key="11">
    <source>
        <dbReference type="Pfam" id="PF12795"/>
    </source>
</evidence>
<dbReference type="Gene3D" id="1.10.287.1260">
    <property type="match status" value="1"/>
</dbReference>
<dbReference type="SUPFAM" id="SSF50182">
    <property type="entry name" value="Sm-like ribonucleoproteins"/>
    <property type="match status" value="1"/>
</dbReference>
<dbReference type="InterPro" id="IPR049142">
    <property type="entry name" value="MS_channel_1st"/>
</dbReference>
<evidence type="ECO:0000313" key="15">
    <source>
        <dbReference type="Proteomes" id="UP000240530"/>
    </source>
</evidence>
<dbReference type="Pfam" id="PF12794">
    <property type="entry name" value="MscS_TM"/>
    <property type="match status" value="1"/>
</dbReference>
<gene>
    <name evidence="14" type="ORF">C0W93_01615</name>
</gene>
<feature type="domain" description="Mechanosensitive ion channel inner membrane" evidence="10">
    <location>
        <begin position="478"/>
        <end position="805"/>
    </location>
</feature>
<evidence type="ECO:0000256" key="1">
    <source>
        <dbReference type="ARBA" id="ARBA00004651"/>
    </source>
</evidence>
<feature type="transmembrane region" description="Helical" evidence="7">
    <location>
        <begin position="696"/>
        <end position="717"/>
    </location>
</feature>
<dbReference type="Pfam" id="PF12795">
    <property type="entry name" value="MscS_porin"/>
    <property type="match status" value="1"/>
</dbReference>
<dbReference type="RefSeq" id="WP_107184131.1">
    <property type="nucleotide sequence ID" value="NZ_PYNS01000001.1"/>
</dbReference>
<dbReference type="PANTHER" id="PTHR30347:SF9">
    <property type="entry name" value="MINICONDUCTANCE MECHANOSENSITIVE CHANNEL MSCM"/>
    <property type="match status" value="1"/>
</dbReference>
<dbReference type="SUPFAM" id="SSF82689">
    <property type="entry name" value="Mechanosensitive channel protein MscS (YggB), C-terminal domain"/>
    <property type="match status" value="1"/>
</dbReference>
<feature type="transmembrane region" description="Helical" evidence="7">
    <location>
        <begin position="467"/>
        <end position="491"/>
    </location>
</feature>
<feature type="transmembrane region" description="Helical" evidence="7">
    <location>
        <begin position="773"/>
        <end position="790"/>
    </location>
</feature>
<dbReference type="GO" id="GO:0008381">
    <property type="term" value="F:mechanosensitive monoatomic ion channel activity"/>
    <property type="evidence" value="ECO:0007669"/>
    <property type="project" value="UniProtKB-ARBA"/>
</dbReference>
<feature type="domain" description="Mechanosensitive ion channel MscS porin" evidence="11">
    <location>
        <begin position="33"/>
        <end position="261"/>
    </location>
</feature>
<dbReference type="InterPro" id="IPR025692">
    <property type="entry name" value="MscS_IM_dom1"/>
</dbReference>
<comment type="subcellular location">
    <subcellularLocation>
        <location evidence="1">Cell membrane</location>
        <topology evidence="1">Multi-pass membrane protein</topology>
    </subcellularLocation>
</comment>
<protein>
    <recommendedName>
        <fullName evidence="16">Miniconductance mechanosensitive channel MscM</fullName>
    </recommendedName>
</protein>
<dbReference type="Proteomes" id="UP000240530">
    <property type="component" value="Unassembled WGS sequence"/>
</dbReference>
<dbReference type="InterPro" id="IPR023408">
    <property type="entry name" value="MscS_beta-dom_sf"/>
</dbReference>
<dbReference type="Gene3D" id="2.30.30.60">
    <property type="match status" value="1"/>
</dbReference>
<feature type="domain" description="Mechanosensitive ion channel transmembrane helices 2/3" evidence="13">
    <location>
        <begin position="867"/>
        <end position="907"/>
    </location>
</feature>
<dbReference type="Gene3D" id="3.30.70.100">
    <property type="match status" value="1"/>
</dbReference>
<evidence type="ECO:0000259" key="9">
    <source>
        <dbReference type="Pfam" id="PF00924"/>
    </source>
</evidence>
<proteinExistence type="inferred from homology"/>
<comment type="similarity">
    <text evidence="2">Belongs to the MscS (TC 1.A.23) family.</text>
</comment>
<feature type="transmembrane region" description="Helical" evidence="7">
    <location>
        <begin position="518"/>
        <end position="538"/>
    </location>
</feature>
<feature type="domain" description="Mechanosensitive ion channel MscS" evidence="9">
    <location>
        <begin position="909"/>
        <end position="974"/>
    </location>
</feature>
<dbReference type="InterPro" id="IPR011014">
    <property type="entry name" value="MscS_channel_TM-2"/>
</dbReference>
<evidence type="ECO:0000256" key="6">
    <source>
        <dbReference type="ARBA" id="ARBA00023136"/>
    </source>
</evidence>
<evidence type="ECO:0008006" key="16">
    <source>
        <dbReference type="Google" id="ProtNLM"/>
    </source>
</evidence>
<dbReference type="Pfam" id="PF21082">
    <property type="entry name" value="MS_channel_3rd"/>
    <property type="match status" value="1"/>
</dbReference>
<evidence type="ECO:0000256" key="5">
    <source>
        <dbReference type="ARBA" id="ARBA00022989"/>
    </source>
</evidence>
<evidence type="ECO:0000256" key="8">
    <source>
        <dbReference type="SAM" id="SignalP"/>
    </source>
</evidence>
<evidence type="ECO:0000259" key="12">
    <source>
        <dbReference type="Pfam" id="PF21082"/>
    </source>
</evidence>
<dbReference type="Pfam" id="PF21088">
    <property type="entry name" value="MS_channel_1st"/>
    <property type="match status" value="1"/>
</dbReference>
<evidence type="ECO:0000256" key="7">
    <source>
        <dbReference type="SAM" id="Phobius"/>
    </source>
</evidence>
<name>A0A2T3KZY1_PHOLD</name>
<keyword evidence="4 7" id="KW-0812">Transmembrane</keyword>
<dbReference type="InterPro" id="IPR052702">
    <property type="entry name" value="MscS-like_channel"/>
</dbReference>
<sequence>MRFLLFLRLFLLFICAPIFAEESTPYKQIIATKINQLELQQKTPETVKQLAAYQAAQNQLEKIKDFNQATRRYEELTETYPEQKSAIKDQIDNFSATEFPEFSDWGHDQLTLEIAGQDTKLIQLELSRQSSHNILIKIENGIDDFSYQANKLRTKKQNIIQKLSQAKRVNNTEERMLLQIAEQYTDSHLAMLEAEQLSAGKRRELAKLHLQYENLLIEAHQAYRNNLQNTLNHLLRSNMSENSSENQKQQANIQNQPKVIQQQLTLNNRLYSELTTLSSNIEQTQQLTNVTNEQIAETTQTEGALKIMASWLKVSPIISENLRNRLQDLPANPPIDKLNLDVARNQIHLYDYQQQLALLKKNEDKISTDNLSEQQIERLHSLIQDNLTLYNDINKASETLIYQQAKLKVLYERLDSMLTTIKSESAKLLFWAPNTNPLSIDGIKQTGERIQWFFSPTQWLKITKVPYFINAYILFISAIAITLLLTFLYFAKKHWLVYLEKTSKYINRVTVDKFRYSYMNVAIAFLLACPIPLIISIVGYTLSLTWQLPFIFHLGQALLFPYALVVYFFIRELCRDNGLFISHFGWPETLVNNIFRYYKYLMIVFIPALILQQFTFFTSELETTAPLGRLAFVISNIAISVFHWQLWKLKIPIIYGKLPQGKAHIGHHIFWWVLIIIPQVFNCAALYGYLSTAQNIMLRIQQGAIISAVTVLIYFLIKRLMLIQKRRLAFERAKAKRQEFMNQSQDENYANNELDIEEPKIDLDRISAQSLRLLHSMSLVYLLILCWLFADLYQATSLLKSVALWDITHTINGVDQLNTITLHSILLAILAIGLTIILTRDLPSAMELLILQHLNLSPGTSYAITSVTRYLAIFIGVIVGSTLIGFDWSKIQWLVAALGVGIGFGMQEIFANFISGLILLFEKPIRIGDTVTIRNLTGVVAKIKTRATTIVDWDRKEVIVPNRAFVTEQFINWSLSDAVTRVKLSINVKLKADPELVTQLLFEASEECELVLDSPAPEVFFLGLTANCQQFELRAYAAETGHRLSLTHDLHCRIKNKFIKHHIDIASPQLEVTMKGQQYHPVTSSKA</sequence>
<dbReference type="InterPro" id="IPR010920">
    <property type="entry name" value="LSM_dom_sf"/>
</dbReference>
<dbReference type="AlphaFoldDB" id="A0A2T3KZY1"/>
<dbReference type="InterPro" id="IPR049278">
    <property type="entry name" value="MS_channel_C"/>
</dbReference>
<feature type="domain" description="Mechanosensitive ion channel MscS C-terminal" evidence="12">
    <location>
        <begin position="982"/>
        <end position="1065"/>
    </location>
</feature>
<keyword evidence="5 7" id="KW-1133">Transmembrane helix</keyword>
<evidence type="ECO:0000259" key="13">
    <source>
        <dbReference type="Pfam" id="PF21088"/>
    </source>
</evidence>
<evidence type="ECO:0000256" key="4">
    <source>
        <dbReference type="ARBA" id="ARBA00022692"/>
    </source>
</evidence>
<reference evidence="14 15" key="1">
    <citation type="submission" date="2018-03" db="EMBL/GenBank/DDBJ databases">
        <title>Whole genome sequencing of Histamine producing bacteria.</title>
        <authorList>
            <person name="Butler K."/>
        </authorList>
    </citation>
    <scope>NUCLEOTIDE SEQUENCE [LARGE SCALE GENOMIC DNA]</scope>
    <source>
        <strain evidence="14 15">Res.4.1</strain>
    </source>
</reference>
<dbReference type="InterPro" id="IPR024393">
    <property type="entry name" value="MscS_porin"/>
</dbReference>
<dbReference type="Pfam" id="PF00924">
    <property type="entry name" value="MS_channel_2nd"/>
    <property type="match status" value="1"/>
</dbReference>
<comment type="caution">
    <text evidence="14">The sequence shown here is derived from an EMBL/GenBank/DDBJ whole genome shotgun (WGS) entry which is preliminary data.</text>
</comment>
<feature type="transmembrane region" description="Helical" evidence="7">
    <location>
        <begin position="597"/>
        <end position="615"/>
    </location>
</feature>
<feature type="signal peptide" evidence="8">
    <location>
        <begin position="1"/>
        <end position="20"/>
    </location>
</feature>
<evidence type="ECO:0000313" key="14">
    <source>
        <dbReference type="EMBL" id="PSV13671.1"/>
    </source>
</evidence>
<dbReference type="SUPFAM" id="SSF82861">
    <property type="entry name" value="Mechanosensitive channel protein MscS (YggB), transmembrane region"/>
    <property type="match status" value="1"/>
</dbReference>
<keyword evidence="6 7" id="KW-0472">Membrane</keyword>
<keyword evidence="8" id="KW-0732">Signal</keyword>
<feature type="transmembrane region" description="Helical" evidence="7">
    <location>
        <begin position="627"/>
        <end position="647"/>
    </location>
</feature>
<feature type="transmembrane region" description="Helical" evidence="7">
    <location>
        <begin position="860"/>
        <end position="885"/>
    </location>
</feature>
<accession>A0A2T3KZY1</accession>
<organism evidence="14 15">
    <name type="scientific">Photobacterium leiognathi subsp. mandapamensis</name>
    <name type="common">Photobacterium mandapamensis</name>
    <dbReference type="NCBI Taxonomy" id="48408"/>
    <lineage>
        <taxon>Bacteria</taxon>
        <taxon>Pseudomonadati</taxon>
        <taxon>Pseudomonadota</taxon>
        <taxon>Gammaproteobacteria</taxon>
        <taxon>Vibrionales</taxon>
        <taxon>Vibrionaceae</taxon>
        <taxon>Photobacterium</taxon>
    </lineage>
</organism>
<dbReference type="GO" id="GO:0005886">
    <property type="term" value="C:plasma membrane"/>
    <property type="evidence" value="ECO:0007669"/>
    <property type="project" value="UniProtKB-SubCell"/>
</dbReference>